<evidence type="ECO:0000313" key="2">
    <source>
        <dbReference type="EMBL" id="CUQ02167.1"/>
    </source>
</evidence>
<proteinExistence type="predicted"/>
<evidence type="ECO:0000313" key="1">
    <source>
        <dbReference type="EMBL" id="CUO43940.1"/>
    </source>
</evidence>
<dbReference type="EMBL" id="CYZN01000020">
    <property type="protein sequence ID" value="CUO43940.1"/>
    <property type="molecule type" value="Genomic_DNA"/>
</dbReference>
<accession>A0A174F6H0</accession>
<sequence>MAGYAAWDVSMLLFTATHSRELRYVKSNVSITAEGNDIYEKI</sequence>
<reference evidence="3 4" key="1">
    <citation type="submission" date="2015-09" db="EMBL/GenBank/DDBJ databases">
        <authorList>
            <consortium name="Pathogen Informatics"/>
        </authorList>
    </citation>
    <scope>NUCLEOTIDE SEQUENCE [LARGE SCALE GENOMIC DNA]</scope>
    <source>
        <strain evidence="1 3">2789STDY5834863</strain>
        <strain evidence="2 4">2789STDY5834911</strain>
    </source>
</reference>
<dbReference type="EMBL" id="CZAW01000058">
    <property type="protein sequence ID" value="CUQ02167.1"/>
    <property type="molecule type" value="Genomic_DNA"/>
</dbReference>
<dbReference type="Proteomes" id="UP000095712">
    <property type="component" value="Unassembled WGS sequence"/>
</dbReference>
<dbReference type="AlphaFoldDB" id="A0A174F6H0"/>
<protein>
    <submittedName>
        <fullName evidence="1">Uncharacterized protein</fullName>
    </submittedName>
</protein>
<evidence type="ECO:0000313" key="4">
    <source>
        <dbReference type="Proteomes" id="UP000095712"/>
    </source>
</evidence>
<gene>
    <name evidence="1" type="ORF">ERS852478_02822</name>
    <name evidence="2" type="ORF">ERS852523_03648</name>
</gene>
<dbReference type="Proteomes" id="UP000095431">
    <property type="component" value="Unassembled WGS sequence"/>
</dbReference>
<evidence type="ECO:0000313" key="3">
    <source>
        <dbReference type="Proteomes" id="UP000095431"/>
    </source>
</evidence>
<organism evidence="1 3">
    <name type="scientific">Blautia wexlerae</name>
    <dbReference type="NCBI Taxonomy" id="418240"/>
    <lineage>
        <taxon>Bacteria</taxon>
        <taxon>Bacillati</taxon>
        <taxon>Bacillota</taxon>
        <taxon>Clostridia</taxon>
        <taxon>Lachnospirales</taxon>
        <taxon>Lachnospiraceae</taxon>
        <taxon>Blautia</taxon>
    </lineage>
</organism>
<name>A0A174F6H0_9FIRM</name>